<dbReference type="EMBL" id="CAJVCH010030885">
    <property type="protein sequence ID" value="CAG7709919.1"/>
    <property type="molecule type" value="Genomic_DNA"/>
</dbReference>
<protein>
    <submittedName>
        <fullName evidence="1">Uncharacterized protein</fullName>
    </submittedName>
</protein>
<comment type="caution">
    <text evidence="1">The sequence shown here is derived from an EMBL/GenBank/DDBJ whole genome shotgun (WGS) entry which is preliminary data.</text>
</comment>
<dbReference type="AlphaFoldDB" id="A0A8J2JCK2"/>
<gene>
    <name evidence="1" type="ORF">AFUS01_LOCUS4901</name>
</gene>
<evidence type="ECO:0000313" key="2">
    <source>
        <dbReference type="Proteomes" id="UP000708208"/>
    </source>
</evidence>
<dbReference type="Proteomes" id="UP000708208">
    <property type="component" value="Unassembled WGS sequence"/>
</dbReference>
<organism evidence="1 2">
    <name type="scientific">Allacma fusca</name>
    <dbReference type="NCBI Taxonomy" id="39272"/>
    <lineage>
        <taxon>Eukaryota</taxon>
        <taxon>Metazoa</taxon>
        <taxon>Ecdysozoa</taxon>
        <taxon>Arthropoda</taxon>
        <taxon>Hexapoda</taxon>
        <taxon>Collembola</taxon>
        <taxon>Symphypleona</taxon>
        <taxon>Sminthuridae</taxon>
        <taxon>Allacma</taxon>
    </lineage>
</organism>
<reference evidence="1" key="1">
    <citation type="submission" date="2021-06" db="EMBL/GenBank/DDBJ databases">
        <authorList>
            <person name="Hodson N. C."/>
            <person name="Mongue J. A."/>
            <person name="Jaron S. K."/>
        </authorList>
    </citation>
    <scope>NUCLEOTIDE SEQUENCE</scope>
</reference>
<keyword evidence="2" id="KW-1185">Reference proteome</keyword>
<feature type="non-terminal residue" evidence="1">
    <location>
        <position position="32"/>
    </location>
</feature>
<evidence type="ECO:0000313" key="1">
    <source>
        <dbReference type="EMBL" id="CAG7709919.1"/>
    </source>
</evidence>
<name>A0A8J2JCK2_9HEXA</name>
<proteinExistence type="predicted"/>
<sequence length="32" mass="3486">MEEVIVAALTFTYHGVAAKTALPDLQRLGITR</sequence>
<accession>A0A8J2JCK2</accession>